<feature type="compositionally biased region" description="Polar residues" evidence="1">
    <location>
        <begin position="358"/>
        <end position="377"/>
    </location>
</feature>
<feature type="compositionally biased region" description="Polar residues" evidence="1">
    <location>
        <begin position="242"/>
        <end position="265"/>
    </location>
</feature>
<sequence length="717" mass="77970">MLRENMQSRPNIYQVIKEACDMQGREVPIHDIYSGQAQRESHTISKSSPTKAQEPRQGAIVGAVYAPPAEEKPNLPDIVPMRRGRPAASPGPKKQAPSASKVTDGDPFAALDSTSSRKVAEADELSSRFPTLDQFSLLHDKGAKFNFEASAASPQFQSTPTNQDLAERLADEVFASSLVGSERPTPSPRPNSVTPTMQQGQHDPSPPAERPLSKIPSAPAKAEHTQPTPTSSTVRNSHDLKTISSKPGSKYVSTGTMTSDFSSKASPPRADVRHGESLPQRNSFKASPDVLPIHARPPHLRRPSLSSRPSLEDNRRQAQVSDPALASNVHNVRPRPASTSFESSTLDFLREKELARPQKTSTPPMSQTSQRPQNPRSQLRVESKTSRAQVEDDMLIDIVDSGLMAQSKQVDLSKRMTVSTAPVPKKLPKRLGDAVSRFEGASRQDITDVTRPKQPQQDVTPSDPAPGYNSNPASDPSTNTLIDIDEDTKTPEMRRELERQKLEEEEKRVAAAQAEYRNRITSSGKPVPGPKNVSGPPRTASTIQNRMQSLLNEEQKPTVVHRTAQGYGKYTDDPSTAPTQKVLPSIPRKPIGTKSRVDVPSNGTGSSTSTAPTVTSSYSAPVSAPKPIGPKPPAPKKKPTHLNSFPTGARPPSPIKQAWRAQPEYLVAVDLPGQPALEMSSQEKADYIEDFTKRFPSLSSIETDTQASRASGGSRQW</sequence>
<protein>
    <submittedName>
        <fullName evidence="2">Ark- serine/threonine protein kinase</fullName>
        <ecNumber evidence="2">2.7.11.1</ecNumber>
    </submittedName>
</protein>
<proteinExistence type="predicted"/>
<feature type="compositionally biased region" description="Polar residues" evidence="1">
    <location>
        <begin position="408"/>
        <end position="420"/>
    </location>
</feature>
<name>A0AAJ0CD49_9HYPO</name>
<keyword evidence="2" id="KW-0418">Kinase</keyword>
<keyword evidence="2" id="KW-0723">Serine/threonine-protein kinase</keyword>
<feature type="compositionally biased region" description="Low complexity" evidence="1">
    <location>
        <begin position="599"/>
        <end position="620"/>
    </location>
</feature>
<comment type="caution">
    <text evidence="2">The sequence shown here is derived from an EMBL/GenBank/DDBJ whole genome shotgun (WGS) entry which is preliminary data.</text>
</comment>
<feature type="compositionally biased region" description="Polar residues" evidence="1">
    <location>
        <begin position="190"/>
        <end position="202"/>
    </location>
</feature>
<organism evidence="2 3">
    <name type="scientific">Conoideocrella luteorostrata</name>
    <dbReference type="NCBI Taxonomy" id="1105319"/>
    <lineage>
        <taxon>Eukaryota</taxon>
        <taxon>Fungi</taxon>
        <taxon>Dikarya</taxon>
        <taxon>Ascomycota</taxon>
        <taxon>Pezizomycotina</taxon>
        <taxon>Sordariomycetes</taxon>
        <taxon>Hypocreomycetidae</taxon>
        <taxon>Hypocreales</taxon>
        <taxon>Clavicipitaceae</taxon>
        <taxon>Conoideocrella</taxon>
    </lineage>
</organism>
<feature type="compositionally biased region" description="Polar residues" evidence="1">
    <location>
        <begin position="225"/>
        <end position="235"/>
    </location>
</feature>
<keyword evidence="3" id="KW-1185">Reference proteome</keyword>
<evidence type="ECO:0000313" key="2">
    <source>
        <dbReference type="EMBL" id="KAK2590725.1"/>
    </source>
</evidence>
<feature type="compositionally biased region" description="Polar residues" evidence="1">
    <location>
        <begin position="337"/>
        <end position="346"/>
    </location>
</feature>
<feature type="region of interest" description="Disordered" evidence="1">
    <location>
        <begin position="408"/>
        <end position="655"/>
    </location>
</feature>
<evidence type="ECO:0000313" key="3">
    <source>
        <dbReference type="Proteomes" id="UP001251528"/>
    </source>
</evidence>
<dbReference type="AlphaFoldDB" id="A0AAJ0CD49"/>
<feature type="region of interest" description="Disordered" evidence="1">
    <location>
        <begin position="697"/>
        <end position="717"/>
    </location>
</feature>
<dbReference type="EC" id="2.7.11.1" evidence="2"/>
<feature type="compositionally biased region" description="Polar residues" evidence="1">
    <location>
        <begin position="152"/>
        <end position="164"/>
    </location>
</feature>
<evidence type="ECO:0000256" key="1">
    <source>
        <dbReference type="SAM" id="MobiDB-lite"/>
    </source>
</evidence>
<dbReference type="Proteomes" id="UP001251528">
    <property type="component" value="Unassembled WGS sequence"/>
</dbReference>
<feature type="compositionally biased region" description="Basic and acidic residues" evidence="1">
    <location>
        <begin position="487"/>
        <end position="509"/>
    </location>
</feature>
<feature type="compositionally biased region" description="Basic and acidic residues" evidence="1">
    <location>
        <begin position="440"/>
        <end position="451"/>
    </location>
</feature>
<accession>A0AAJ0CD49</accession>
<reference evidence="2" key="1">
    <citation type="submission" date="2023-06" db="EMBL/GenBank/DDBJ databases">
        <title>Conoideocrella luteorostrata (Hypocreales: Clavicipitaceae), a potential biocontrol fungus for elongate hemlock scale in United States Christmas tree production areas.</title>
        <authorList>
            <person name="Barrett H."/>
            <person name="Lovett B."/>
            <person name="Macias A.M."/>
            <person name="Stajich J.E."/>
            <person name="Kasson M.T."/>
        </authorList>
    </citation>
    <scope>NUCLEOTIDE SEQUENCE</scope>
    <source>
        <strain evidence="2">ARSEF 14590</strain>
    </source>
</reference>
<gene>
    <name evidence="2" type="primary">AKL1_2</name>
    <name evidence="2" type="ORF">QQS21_011596</name>
</gene>
<feature type="compositionally biased region" description="Polar residues" evidence="1">
    <location>
        <begin position="539"/>
        <end position="552"/>
    </location>
</feature>
<feature type="region of interest" description="Disordered" evidence="1">
    <location>
        <begin position="33"/>
        <end position="130"/>
    </location>
</feature>
<keyword evidence="2" id="KW-0808">Transferase</keyword>
<dbReference type="EMBL" id="JASWJB010000404">
    <property type="protein sequence ID" value="KAK2590725.1"/>
    <property type="molecule type" value="Genomic_DNA"/>
</dbReference>
<feature type="compositionally biased region" description="Polar residues" evidence="1">
    <location>
        <begin position="468"/>
        <end position="481"/>
    </location>
</feature>
<dbReference type="GO" id="GO:0004674">
    <property type="term" value="F:protein serine/threonine kinase activity"/>
    <property type="evidence" value="ECO:0007669"/>
    <property type="project" value="UniProtKB-KW"/>
</dbReference>
<feature type="region of interest" description="Disordered" evidence="1">
    <location>
        <begin position="148"/>
        <end position="393"/>
    </location>
</feature>